<dbReference type="KEGG" id="sgra:EX895_003174"/>
<sequence>MLSTAFVARDLDELRKALGQTVLDGYFVSYGTGIGQVYANMFPDNVGRLALDGTEMVKGYQTSLGTFGTDALDNITASFHDGFLGECVAAGVEHCDLAKPLHSSSTLPTKDSLISTMDDLFAKLVERPIPGYTDTSGPILITYSSVIELIYEALYAASTWPPLATAFYELLQGNSTLVSLFLDNSWEYNPSLPSTPTRHSSDELGLLVICSDQYYAPLPPGYDVRTNGESWYLDLWHRMVRQSEIGGNSRFYDILPCRHWNSTFAPPREVFRGDLNHTLSNPVLLIAETYDPATPLRNGRRLLHEMGSDNARLVALDAFSHSSRDLSACVVDIVRKYMLEGKLPSEAETKCVADSKPYRPEHGGGSKGTALEVWRAHVEDMRALAPRAARRAGF</sequence>
<dbReference type="OrthoDB" id="425534at2759"/>
<dbReference type="InterPro" id="IPR029058">
    <property type="entry name" value="AB_hydrolase_fold"/>
</dbReference>
<dbReference type="AlphaFoldDB" id="A0A4U7KXD6"/>
<dbReference type="Gene3D" id="3.40.50.1820">
    <property type="entry name" value="alpha/beta hydrolase"/>
    <property type="match status" value="1"/>
</dbReference>
<dbReference type="PANTHER" id="PTHR43248:SF25">
    <property type="entry name" value="AB HYDROLASE-1 DOMAIN-CONTAINING PROTEIN-RELATED"/>
    <property type="match status" value="1"/>
</dbReference>
<keyword evidence="5" id="KW-1185">Reference proteome</keyword>
<dbReference type="SUPFAM" id="SSF53474">
    <property type="entry name" value="alpha/beta-Hydrolases"/>
    <property type="match status" value="1"/>
</dbReference>
<accession>A0A4U7KXD6</accession>
<dbReference type="GeneID" id="40726069"/>
<dbReference type="RefSeq" id="XP_029740063.1">
    <property type="nucleotide sequence ID" value="XM_029883772.1"/>
</dbReference>
<dbReference type="InterPro" id="IPR013595">
    <property type="entry name" value="Pept_S33_TAP-like_C"/>
</dbReference>
<dbReference type="Pfam" id="PF08386">
    <property type="entry name" value="Abhydrolase_4"/>
    <property type="match status" value="1"/>
</dbReference>
<evidence type="ECO:0000256" key="1">
    <source>
        <dbReference type="ARBA" id="ARBA00010088"/>
    </source>
</evidence>
<gene>
    <name evidence="4" type="ORF">EX895_003174</name>
</gene>
<evidence type="ECO:0000313" key="4">
    <source>
        <dbReference type="EMBL" id="TKY88078.1"/>
    </source>
</evidence>
<protein>
    <recommendedName>
        <fullName evidence="3">Peptidase S33 tripeptidyl aminopeptidase-like C-terminal domain-containing protein</fullName>
    </recommendedName>
</protein>
<dbReference type="PANTHER" id="PTHR43248">
    <property type="entry name" value="2-SUCCINYL-6-HYDROXY-2,4-CYCLOHEXADIENE-1-CARBOXYLATE SYNTHASE"/>
    <property type="match status" value="1"/>
</dbReference>
<keyword evidence="2" id="KW-0378">Hydrolase</keyword>
<dbReference type="EMBL" id="SRRM01000011">
    <property type="protein sequence ID" value="TKY88078.1"/>
    <property type="molecule type" value="Genomic_DNA"/>
</dbReference>
<name>A0A4U7KXD6_9BASI</name>
<reference evidence="4 5" key="1">
    <citation type="submission" date="2019-05" db="EMBL/GenBank/DDBJ databases">
        <title>Sporisorium graminicola CBS 10092 draft sequencing and annotation.</title>
        <authorList>
            <person name="Solano-Gonzalez S."/>
            <person name="Caddick M.X."/>
            <person name="Darby A."/>
        </authorList>
    </citation>
    <scope>NUCLEOTIDE SEQUENCE [LARGE SCALE GENOMIC DNA]</scope>
    <source>
        <strain evidence="4 5">CBS 10092</strain>
    </source>
</reference>
<dbReference type="InterPro" id="IPR051601">
    <property type="entry name" value="Serine_prot/Carboxylest_S33"/>
</dbReference>
<dbReference type="Proteomes" id="UP000306050">
    <property type="component" value="Chromosome SGRAM_19"/>
</dbReference>
<evidence type="ECO:0000259" key="3">
    <source>
        <dbReference type="Pfam" id="PF08386"/>
    </source>
</evidence>
<proteinExistence type="inferred from homology"/>
<organism evidence="4 5">
    <name type="scientific">Sporisorium graminicola</name>
    <dbReference type="NCBI Taxonomy" id="280036"/>
    <lineage>
        <taxon>Eukaryota</taxon>
        <taxon>Fungi</taxon>
        <taxon>Dikarya</taxon>
        <taxon>Basidiomycota</taxon>
        <taxon>Ustilaginomycotina</taxon>
        <taxon>Ustilaginomycetes</taxon>
        <taxon>Ustilaginales</taxon>
        <taxon>Ustilaginaceae</taxon>
        <taxon>Sporisorium</taxon>
    </lineage>
</organism>
<feature type="domain" description="Peptidase S33 tripeptidyl aminopeptidase-like C-terminal" evidence="3">
    <location>
        <begin position="247"/>
        <end position="349"/>
    </location>
</feature>
<evidence type="ECO:0000313" key="5">
    <source>
        <dbReference type="Proteomes" id="UP000306050"/>
    </source>
</evidence>
<dbReference type="GO" id="GO:0016787">
    <property type="term" value="F:hydrolase activity"/>
    <property type="evidence" value="ECO:0007669"/>
    <property type="project" value="UniProtKB-KW"/>
</dbReference>
<comment type="caution">
    <text evidence="4">The sequence shown here is derived from an EMBL/GenBank/DDBJ whole genome shotgun (WGS) entry which is preliminary data.</text>
</comment>
<comment type="similarity">
    <text evidence="1">Belongs to the peptidase S33 family.</text>
</comment>
<evidence type="ECO:0000256" key="2">
    <source>
        <dbReference type="ARBA" id="ARBA00022801"/>
    </source>
</evidence>